<evidence type="ECO:0000313" key="3">
    <source>
        <dbReference type="EMBL" id="ARQ70561.1"/>
    </source>
</evidence>
<keyword evidence="1" id="KW-0560">Oxidoreductase</keyword>
<dbReference type="NCBIfam" id="TIGR03557">
    <property type="entry name" value="F420_G6P_family"/>
    <property type="match status" value="1"/>
</dbReference>
<reference evidence="3 4" key="1">
    <citation type="submission" date="2017-05" db="EMBL/GenBank/DDBJ databases">
        <title>Complete genome sequence of Streptomyces sp. SCSIO 03032 revealed the diverse biosynthetic pathways for its bioactive secondary metabolites.</title>
        <authorList>
            <person name="Ma L."/>
            <person name="Zhu Y."/>
            <person name="Zhang W."/>
            <person name="Zhang G."/>
            <person name="Tian X."/>
            <person name="Zhang S."/>
            <person name="Zhang C."/>
        </authorList>
    </citation>
    <scope>NUCLEOTIDE SEQUENCE [LARGE SCALE GENOMIC DNA]</scope>
    <source>
        <strain evidence="3 4">SCSIO 03032</strain>
    </source>
</reference>
<dbReference type="OrthoDB" id="180193at2"/>
<dbReference type="SUPFAM" id="SSF51679">
    <property type="entry name" value="Bacterial luciferase-like"/>
    <property type="match status" value="1"/>
</dbReference>
<accession>A0A1W7D0E8</accession>
<organism evidence="3 4">
    <name type="scientific">Streptomyces marincola</name>
    <dbReference type="NCBI Taxonomy" id="2878388"/>
    <lineage>
        <taxon>Bacteria</taxon>
        <taxon>Bacillati</taxon>
        <taxon>Actinomycetota</taxon>
        <taxon>Actinomycetes</taxon>
        <taxon>Kitasatosporales</taxon>
        <taxon>Streptomycetaceae</taxon>
        <taxon>Streptomyces</taxon>
    </lineage>
</organism>
<dbReference type="PANTHER" id="PTHR43244">
    <property type="match status" value="1"/>
</dbReference>
<evidence type="ECO:0000313" key="4">
    <source>
        <dbReference type="Proteomes" id="UP000194218"/>
    </source>
</evidence>
<dbReference type="InterPro" id="IPR050564">
    <property type="entry name" value="F420-G6PD/mer"/>
</dbReference>
<dbReference type="Pfam" id="PF00296">
    <property type="entry name" value="Bac_luciferase"/>
    <property type="match status" value="1"/>
</dbReference>
<gene>
    <name evidence="3" type="ORF">CAG99_18455</name>
</gene>
<dbReference type="PANTHER" id="PTHR43244:SF1">
    <property type="entry name" value="5,10-METHYLENETETRAHYDROMETHANOPTERIN REDUCTASE"/>
    <property type="match status" value="1"/>
</dbReference>
<dbReference type="Gene3D" id="3.20.20.30">
    <property type="entry name" value="Luciferase-like domain"/>
    <property type="match status" value="1"/>
</dbReference>
<dbReference type="NCBIfam" id="TIGR03885">
    <property type="entry name" value="flavin_revert"/>
    <property type="match status" value="1"/>
</dbReference>
<dbReference type="Proteomes" id="UP000194218">
    <property type="component" value="Chromosome"/>
</dbReference>
<dbReference type="EMBL" id="CP021121">
    <property type="protein sequence ID" value="ARQ70561.1"/>
    <property type="molecule type" value="Genomic_DNA"/>
</dbReference>
<dbReference type="InterPro" id="IPR036661">
    <property type="entry name" value="Luciferase-like_sf"/>
</dbReference>
<protein>
    <submittedName>
        <fullName evidence="3">LLM class F420-dependent oxidoreductase</fullName>
    </submittedName>
</protein>
<dbReference type="InterPro" id="IPR023907">
    <property type="entry name" value="Non-F420_Flavin_OxRdtase"/>
</dbReference>
<dbReference type="GO" id="GO:0016705">
    <property type="term" value="F:oxidoreductase activity, acting on paired donors, with incorporation or reduction of molecular oxygen"/>
    <property type="evidence" value="ECO:0007669"/>
    <property type="project" value="InterPro"/>
</dbReference>
<dbReference type="AlphaFoldDB" id="A0A1W7D0E8"/>
<dbReference type="InterPro" id="IPR019945">
    <property type="entry name" value="F420_G6P_DH-rel"/>
</dbReference>
<feature type="domain" description="Luciferase-like" evidence="2">
    <location>
        <begin position="9"/>
        <end position="291"/>
    </location>
</feature>
<dbReference type="InterPro" id="IPR011251">
    <property type="entry name" value="Luciferase-like_dom"/>
</dbReference>
<evidence type="ECO:0000256" key="1">
    <source>
        <dbReference type="ARBA" id="ARBA00023002"/>
    </source>
</evidence>
<name>A0A1W7D0E8_9ACTN</name>
<proteinExistence type="predicted"/>
<sequence>MTAYGYHASHEQFPPAELLTLLRTAQDAGFATGMCSDHFAPWSARQGHSGHAWTWLGAALASTALPMGVVTSPGQRYHPAVLAQAAGTLAQLYPGRLWLALGTGQALNEHITGDPWPPKEVRARRLAECVGVLRALFAGETVSHDGLVRVDRARLWSLPARPPVLLAAAVTPATAAWAAGWADGLITINQPEEAQRRTLAAYRDAGGRGPAVLQAHLSWAPSREAALHAAWDQWREAVLGSDVGWELALPEHFEQAARLMDPHHLEPFVHVSHDLGEHAAWLARQAEAGFDEVMLHHVGTDQSRFIEAFGAGVLPELNT</sequence>
<dbReference type="KEGG" id="smao:CAG99_18455"/>
<dbReference type="CDD" id="cd01097">
    <property type="entry name" value="Tetrahydromethanopterin_reductase"/>
    <property type="match status" value="1"/>
</dbReference>
<keyword evidence="4" id="KW-1185">Reference proteome</keyword>
<evidence type="ECO:0000259" key="2">
    <source>
        <dbReference type="Pfam" id="PF00296"/>
    </source>
</evidence>